<feature type="compositionally biased region" description="Basic and acidic residues" evidence="6">
    <location>
        <begin position="24"/>
        <end position="33"/>
    </location>
</feature>
<keyword evidence="10" id="KW-1185">Reference proteome</keyword>
<comment type="similarity">
    <text evidence="2">Belongs to the amino acid/polyamine transporter 2 family.</text>
</comment>
<feature type="transmembrane region" description="Helical" evidence="7">
    <location>
        <begin position="392"/>
        <end position="416"/>
    </location>
</feature>
<dbReference type="FunFam" id="1.20.1740.10:FF:000039">
    <property type="entry name" value="Neutral amino acid transporter (Eurofung)"/>
    <property type="match status" value="1"/>
</dbReference>
<dbReference type="OrthoDB" id="40134at2759"/>
<dbReference type="GO" id="GO:0015179">
    <property type="term" value="F:L-amino acid transmembrane transporter activity"/>
    <property type="evidence" value="ECO:0007669"/>
    <property type="project" value="TreeGrafter"/>
</dbReference>
<feature type="compositionally biased region" description="Low complexity" evidence="6">
    <location>
        <begin position="39"/>
        <end position="49"/>
    </location>
</feature>
<evidence type="ECO:0000313" key="9">
    <source>
        <dbReference type="EMBL" id="KFH44266.1"/>
    </source>
</evidence>
<dbReference type="GO" id="GO:0016020">
    <property type="term" value="C:membrane"/>
    <property type="evidence" value="ECO:0007669"/>
    <property type="project" value="UniProtKB-SubCell"/>
</dbReference>
<evidence type="ECO:0000256" key="2">
    <source>
        <dbReference type="ARBA" id="ARBA00008066"/>
    </source>
</evidence>
<evidence type="ECO:0000256" key="3">
    <source>
        <dbReference type="ARBA" id="ARBA00022692"/>
    </source>
</evidence>
<evidence type="ECO:0000256" key="7">
    <source>
        <dbReference type="SAM" id="Phobius"/>
    </source>
</evidence>
<dbReference type="PANTHER" id="PTHR22950">
    <property type="entry name" value="AMINO ACID TRANSPORTER"/>
    <property type="match status" value="1"/>
</dbReference>
<keyword evidence="3 7" id="KW-0812">Transmembrane</keyword>
<keyword evidence="4 7" id="KW-1133">Transmembrane helix</keyword>
<keyword evidence="5 7" id="KW-0472">Membrane</keyword>
<protein>
    <submittedName>
        <fullName evidence="9">N amino acid transport system protein-like protein</fullName>
    </submittedName>
</protein>
<feature type="transmembrane region" description="Helical" evidence="7">
    <location>
        <begin position="173"/>
        <end position="193"/>
    </location>
</feature>
<sequence>MSNRTTIEDGYIAPVVPRPAGIEENEKSKKEPGSDVDVDAASGSSVSSDPAEAPIIDYKTLTWWQGGIVLIAETVSLGILSLPSVLATVGLVPGIILILFMSVMSTYSCVVLGEFRKAYPHVQNFGDAVEVIGKSIGMGRVFQEVFGWAQVIFQVLVAGSHLLTWTICLNTLTNSSTCTIVWAVVGLGVFWVLNLPRTLKYTSWMSIASCLSIVVATLMTVGDVATNRPIGSGSIEIARQIPFTSAFLAVTNIAVAFSSHSCFFSVIGEFKEPDDWPKALALLQIVDTTLYIIAAVVIYVSVGEDVPSPALSASGSAIMRKAIWGVAIPTIVIAGVIYGHVAARYIFVRLFRDTKHMVRRTKLSTLTWFAITFAIWLVSMIIAESIPVFNSLLGLVSALFVSWFSYGLPGIFWLWMHQGKWLNQGPKQTARFVANVCLVLVGVLICVLGLWASIEAIATEEHTKPWTCASNAAD</sequence>
<reference evidence="10" key="1">
    <citation type="journal article" date="2014" name="Genome Announc.">
        <title>Genome sequence and annotation of Acremonium chrysogenum, producer of the beta-lactam antibiotic cephalosporin C.</title>
        <authorList>
            <person name="Terfehr D."/>
            <person name="Dahlmann T.A."/>
            <person name="Specht T."/>
            <person name="Zadra I."/>
            <person name="Kuernsteiner H."/>
            <person name="Kueck U."/>
        </authorList>
    </citation>
    <scope>NUCLEOTIDE SEQUENCE [LARGE SCALE GENOMIC DNA]</scope>
    <source>
        <strain evidence="10">ATCC 11550 / CBS 779.69 / DSM 880 / IAM 14645 / JCM 23072 / IMI 49137</strain>
    </source>
</reference>
<feature type="region of interest" description="Disordered" evidence="6">
    <location>
        <begin position="1"/>
        <end position="50"/>
    </location>
</feature>
<feature type="transmembrane region" description="Helical" evidence="7">
    <location>
        <begin position="145"/>
        <end position="167"/>
    </location>
</feature>
<gene>
    <name evidence="9" type="ORF">ACRE_049310</name>
</gene>
<feature type="transmembrane region" description="Helical" evidence="7">
    <location>
        <begin position="432"/>
        <end position="454"/>
    </location>
</feature>
<organism evidence="9 10">
    <name type="scientific">Hapsidospora chrysogenum (strain ATCC 11550 / CBS 779.69 / DSM 880 / IAM 14645 / JCM 23072 / IMI 49137)</name>
    <name type="common">Acremonium chrysogenum</name>
    <dbReference type="NCBI Taxonomy" id="857340"/>
    <lineage>
        <taxon>Eukaryota</taxon>
        <taxon>Fungi</taxon>
        <taxon>Dikarya</taxon>
        <taxon>Ascomycota</taxon>
        <taxon>Pezizomycotina</taxon>
        <taxon>Sordariomycetes</taxon>
        <taxon>Hypocreomycetidae</taxon>
        <taxon>Hypocreales</taxon>
        <taxon>Bionectriaceae</taxon>
        <taxon>Hapsidospora</taxon>
    </lineage>
</organism>
<evidence type="ECO:0000256" key="4">
    <source>
        <dbReference type="ARBA" id="ARBA00022989"/>
    </source>
</evidence>
<feature type="transmembrane region" description="Helical" evidence="7">
    <location>
        <begin position="322"/>
        <end position="347"/>
    </location>
</feature>
<evidence type="ECO:0000256" key="5">
    <source>
        <dbReference type="ARBA" id="ARBA00023136"/>
    </source>
</evidence>
<evidence type="ECO:0000313" key="10">
    <source>
        <dbReference type="Proteomes" id="UP000029964"/>
    </source>
</evidence>
<accession>A0A086T4I4</accession>
<dbReference type="HOGENOM" id="CLU_027816_4_2_1"/>
<feature type="transmembrane region" description="Helical" evidence="7">
    <location>
        <begin position="368"/>
        <end position="386"/>
    </location>
</feature>
<proteinExistence type="inferred from homology"/>
<dbReference type="InterPro" id="IPR013057">
    <property type="entry name" value="AA_transpt_TM"/>
</dbReference>
<name>A0A086T4I4_HAPC1</name>
<dbReference type="Gene3D" id="1.20.1740.10">
    <property type="entry name" value="Amino acid/polyamine transporter I"/>
    <property type="match status" value="1"/>
</dbReference>
<feature type="transmembrane region" description="Helical" evidence="7">
    <location>
        <begin position="246"/>
        <end position="267"/>
    </location>
</feature>
<comment type="subcellular location">
    <subcellularLocation>
        <location evidence="1">Membrane</location>
        <topology evidence="1">Multi-pass membrane protein</topology>
    </subcellularLocation>
</comment>
<evidence type="ECO:0000259" key="8">
    <source>
        <dbReference type="Pfam" id="PF01490"/>
    </source>
</evidence>
<evidence type="ECO:0000256" key="1">
    <source>
        <dbReference type="ARBA" id="ARBA00004141"/>
    </source>
</evidence>
<dbReference type="STRING" id="857340.A0A086T4I4"/>
<feature type="transmembrane region" description="Helical" evidence="7">
    <location>
        <begin position="95"/>
        <end position="115"/>
    </location>
</feature>
<dbReference type="EMBL" id="JPKY01000051">
    <property type="protein sequence ID" value="KFH44266.1"/>
    <property type="molecule type" value="Genomic_DNA"/>
</dbReference>
<dbReference type="PANTHER" id="PTHR22950:SF668">
    <property type="entry name" value="AMINO ACID TRANSPORTER (EUROFUNG)"/>
    <property type="match status" value="1"/>
</dbReference>
<dbReference type="Pfam" id="PF01490">
    <property type="entry name" value="Aa_trans"/>
    <property type="match status" value="1"/>
</dbReference>
<evidence type="ECO:0000256" key="6">
    <source>
        <dbReference type="SAM" id="MobiDB-lite"/>
    </source>
</evidence>
<feature type="transmembrane region" description="Helical" evidence="7">
    <location>
        <begin position="279"/>
        <end position="302"/>
    </location>
</feature>
<feature type="domain" description="Amino acid transporter transmembrane" evidence="8">
    <location>
        <begin position="60"/>
        <end position="454"/>
    </location>
</feature>
<feature type="transmembrane region" description="Helical" evidence="7">
    <location>
        <begin position="205"/>
        <end position="226"/>
    </location>
</feature>
<dbReference type="Proteomes" id="UP000029964">
    <property type="component" value="Unassembled WGS sequence"/>
</dbReference>
<feature type="transmembrane region" description="Helical" evidence="7">
    <location>
        <begin position="68"/>
        <end position="89"/>
    </location>
</feature>
<dbReference type="AlphaFoldDB" id="A0A086T4I4"/>
<comment type="caution">
    <text evidence="9">The sequence shown here is derived from an EMBL/GenBank/DDBJ whole genome shotgun (WGS) entry which is preliminary data.</text>
</comment>